<sequence length="291" mass="31543">MDEAALPWAQDVLRATGAPAGPAELVKDRPWSMVWRLPTPTGPVWLKACPERTRHEVRLLSALARFDVPHVLVPLAVEEDRGWVLLPDGGPTVRDVPLQPAAAQRRWADALRAYGEVQRATAPHADALVALGVPDLRLPELPTAFERLALRWAPDLRPLLPRVRDDAAELADLGLPATLQHDDLHDGNVFAAGSRPFDWGDACVGHPFASLLVALDAAPEGPAPDPSGPAAAAYLAGWPDLPVEGLDRVLRLAVRLAVVSRADSWDRALAGWPEAPEPYRTAPADWLRRLA</sequence>
<keyword evidence="2" id="KW-0808">Transferase</keyword>
<dbReference type="EMBL" id="JBFNQN010000006">
    <property type="protein sequence ID" value="MEW9265255.1"/>
    <property type="molecule type" value="Genomic_DNA"/>
</dbReference>
<protein>
    <submittedName>
        <fullName evidence="2">Aminoglycoside phosphotransferase family protein</fullName>
        <ecNumber evidence="2">2.7.1.-</ecNumber>
    </submittedName>
</protein>
<keyword evidence="3" id="KW-1185">Reference proteome</keyword>
<dbReference type="InterPro" id="IPR002575">
    <property type="entry name" value="Aminoglycoside_PTrfase"/>
</dbReference>
<proteinExistence type="predicted"/>
<dbReference type="Pfam" id="PF01636">
    <property type="entry name" value="APH"/>
    <property type="match status" value="1"/>
</dbReference>
<reference evidence="2 3" key="1">
    <citation type="submission" date="2024-07" db="EMBL/GenBank/DDBJ databases">
        <authorList>
            <person name="Thanompreechachai J."/>
            <person name="Duangmal K."/>
        </authorList>
    </citation>
    <scope>NUCLEOTIDE SEQUENCE [LARGE SCALE GENOMIC DNA]</scope>
    <source>
        <strain evidence="2 3">KCTC 19886</strain>
    </source>
</reference>
<feature type="domain" description="Aminoglycoside phosphotransferase" evidence="1">
    <location>
        <begin position="50"/>
        <end position="239"/>
    </location>
</feature>
<evidence type="ECO:0000313" key="3">
    <source>
        <dbReference type="Proteomes" id="UP001555826"/>
    </source>
</evidence>
<dbReference type="EC" id="2.7.1.-" evidence="2"/>
<dbReference type="GO" id="GO:0016740">
    <property type="term" value="F:transferase activity"/>
    <property type="evidence" value="ECO:0007669"/>
    <property type="project" value="UniProtKB-KW"/>
</dbReference>
<dbReference type="SUPFAM" id="SSF56112">
    <property type="entry name" value="Protein kinase-like (PK-like)"/>
    <property type="match status" value="1"/>
</dbReference>
<evidence type="ECO:0000259" key="1">
    <source>
        <dbReference type="Pfam" id="PF01636"/>
    </source>
</evidence>
<gene>
    <name evidence="2" type="ORF">AB1207_10900</name>
</gene>
<organism evidence="2 3">
    <name type="scientific">Kineococcus endophyticus</name>
    <dbReference type="NCBI Taxonomy" id="1181883"/>
    <lineage>
        <taxon>Bacteria</taxon>
        <taxon>Bacillati</taxon>
        <taxon>Actinomycetota</taxon>
        <taxon>Actinomycetes</taxon>
        <taxon>Kineosporiales</taxon>
        <taxon>Kineosporiaceae</taxon>
        <taxon>Kineococcus</taxon>
    </lineage>
</organism>
<evidence type="ECO:0000313" key="2">
    <source>
        <dbReference type="EMBL" id="MEW9265255.1"/>
    </source>
</evidence>
<dbReference type="Proteomes" id="UP001555826">
    <property type="component" value="Unassembled WGS sequence"/>
</dbReference>
<dbReference type="InterPro" id="IPR011009">
    <property type="entry name" value="Kinase-like_dom_sf"/>
</dbReference>
<comment type="caution">
    <text evidence="2">The sequence shown here is derived from an EMBL/GenBank/DDBJ whole genome shotgun (WGS) entry which is preliminary data.</text>
</comment>
<name>A0ABV3P6T0_9ACTN</name>
<dbReference type="RefSeq" id="WP_367638234.1">
    <property type="nucleotide sequence ID" value="NZ_JBFNQN010000006.1"/>
</dbReference>
<accession>A0ABV3P6T0</accession>